<dbReference type="SUPFAM" id="SSF50475">
    <property type="entry name" value="FMN-binding split barrel"/>
    <property type="match status" value="1"/>
</dbReference>
<keyword evidence="1" id="KW-0560">Oxidoreductase</keyword>
<dbReference type="GO" id="GO:0016627">
    <property type="term" value="F:oxidoreductase activity, acting on the CH-CH group of donors"/>
    <property type="evidence" value="ECO:0007669"/>
    <property type="project" value="TreeGrafter"/>
</dbReference>
<evidence type="ECO:0000256" key="2">
    <source>
        <dbReference type="SAM" id="MobiDB-lite"/>
    </source>
</evidence>
<dbReference type="RefSeq" id="WP_192750087.1">
    <property type="nucleotide sequence ID" value="NZ_BAABJL010000035.1"/>
</dbReference>
<keyword evidence="5" id="KW-1185">Reference proteome</keyword>
<dbReference type="Gene3D" id="2.30.110.10">
    <property type="entry name" value="Electron Transport, Fmn-binding Protein, Chain A"/>
    <property type="match status" value="1"/>
</dbReference>
<feature type="region of interest" description="Disordered" evidence="2">
    <location>
        <begin position="1"/>
        <end position="21"/>
    </location>
</feature>
<dbReference type="GO" id="GO:0070967">
    <property type="term" value="F:coenzyme F420 binding"/>
    <property type="evidence" value="ECO:0007669"/>
    <property type="project" value="TreeGrafter"/>
</dbReference>
<dbReference type="InterPro" id="IPR052019">
    <property type="entry name" value="F420H2_bilvrd_red/Heme_oxyg"/>
</dbReference>
<sequence>MATKDPVTALDPRYGNEDATPTSWADARRHLDAAEIYWLTTVRADGRPHVTPLIGVLLDDALHFCTGPEERKAKNLASRPHCILTTGRNDLDEGYDIVVEGDARTVDDKATLDRIATGYETKYGPHFTAPDGTFHGLSDSIRGGDALVYEVAPSTAFGFGKGQPFSQTRWRF</sequence>
<feature type="domain" description="Pyridoxamine 5'-phosphate oxidase N-terminal" evidence="3">
    <location>
        <begin position="29"/>
        <end position="139"/>
    </location>
</feature>
<dbReference type="EMBL" id="JADBEM010000001">
    <property type="protein sequence ID" value="MBE1605866.1"/>
    <property type="molecule type" value="Genomic_DNA"/>
</dbReference>
<comment type="caution">
    <text evidence="4">The sequence shown here is derived from an EMBL/GenBank/DDBJ whole genome shotgun (WGS) entry which is preliminary data.</text>
</comment>
<dbReference type="PANTHER" id="PTHR35176">
    <property type="entry name" value="HEME OXYGENASE HI_0854-RELATED"/>
    <property type="match status" value="1"/>
</dbReference>
<dbReference type="InterPro" id="IPR012349">
    <property type="entry name" value="Split_barrel_FMN-bd"/>
</dbReference>
<evidence type="ECO:0000313" key="4">
    <source>
        <dbReference type="EMBL" id="MBE1605866.1"/>
    </source>
</evidence>
<dbReference type="Pfam" id="PF01243">
    <property type="entry name" value="PNPOx_N"/>
    <property type="match status" value="1"/>
</dbReference>
<reference evidence="4" key="1">
    <citation type="submission" date="2020-10" db="EMBL/GenBank/DDBJ databases">
        <title>Sequencing the genomes of 1000 actinobacteria strains.</title>
        <authorList>
            <person name="Klenk H.-P."/>
        </authorList>
    </citation>
    <scope>NUCLEOTIDE SEQUENCE</scope>
    <source>
        <strain evidence="4">DSM 45354</strain>
    </source>
</reference>
<dbReference type="Proteomes" id="UP000638648">
    <property type="component" value="Unassembled WGS sequence"/>
</dbReference>
<evidence type="ECO:0000256" key="1">
    <source>
        <dbReference type="ARBA" id="ARBA00023002"/>
    </source>
</evidence>
<proteinExistence type="predicted"/>
<protein>
    <submittedName>
        <fullName evidence="4">General stress protein 26</fullName>
    </submittedName>
</protein>
<organism evidence="4 5">
    <name type="scientific">Actinopolymorpha pittospori</name>
    <dbReference type="NCBI Taxonomy" id="648752"/>
    <lineage>
        <taxon>Bacteria</taxon>
        <taxon>Bacillati</taxon>
        <taxon>Actinomycetota</taxon>
        <taxon>Actinomycetes</taxon>
        <taxon>Propionibacteriales</taxon>
        <taxon>Actinopolymorphaceae</taxon>
        <taxon>Actinopolymorpha</taxon>
    </lineage>
</organism>
<evidence type="ECO:0000313" key="5">
    <source>
        <dbReference type="Proteomes" id="UP000638648"/>
    </source>
</evidence>
<evidence type="ECO:0000259" key="3">
    <source>
        <dbReference type="Pfam" id="PF01243"/>
    </source>
</evidence>
<dbReference type="InterPro" id="IPR011576">
    <property type="entry name" value="Pyridox_Oxase_N"/>
</dbReference>
<accession>A0A927RI66</accession>
<dbReference type="AlphaFoldDB" id="A0A927RI66"/>
<gene>
    <name evidence="4" type="ORF">HEB94_002714</name>
</gene>
<name>A0A927RI66_9ACTN</name>
<dbReference type="GO" id="GO:0005829">
    <property type="term" value="C:cytosol"/>
    <property type="evidence" value="ECO:0007669"/>
    <property type="project" value="TreeGrafter"/>
</dbReference>
<dbReference type="PANTHER" id="PTHR35176:SF4">
    <property type="entry name" value="PYRIDOXAMINE 5'-PHOSPHATE OXIDASE-RELATED FMN-BINDING"/>
    <property type="match status" value="1"/>
</dbReference>